<evidence type="ECO:0000313" key="5">
    <source>
        <dbReference type="EMBL" id="MDQ1102878.1"/>
    </source>
</evidence>
<dbReference type="Gene3D" id="3.30.450.40">
    <property type="match status" value="1"/>
</dbReference>
<comment type="caution">
    <text evidence="5">The sequence shown here is derived from an EMBL/GenBank/DDBJ whole genome shotgun (WGS) entry which is preliminary data.</text>
</comment>
<dbReference type="SMART" id="SM00065">
    <property type="entry name" value="GAF"/>
    <property type="match status" value="1"/>
</dbReference>
<protein>
    <recommendedName>
        <fullName evidence="3">histidine kinase</fullName>
        <ecNumber evidence="3">2.7.13.3</ecNumber>
    </recommendedName>
</protein>
<dbReference type="Proteomes" id="UP001239215">
    <property type="component" value="Unassembled WGS sequence"/>
</dbReference>
<accession>A0AAJ1WYQ2</accession>
<dbReference type="InterPro" id="IPR003018">
    <property type="entry name" value="GAF"/>
</dbReference>
<dbReference type="GO" id="GO:0000155">
    <property type="term" value="F:phosphorelay sensor kinase activity"/>
    <property type="evidence" value="ECO:0007669"/>
    <property type="project" value="InterPro"/>
</dbReference>
<proteinExistence type="predicted"/>
<dbReference type="PANTHER" id="PTHR43102:SF2">
    <property type="entry name" value="GAF DOMAIN-CONTAINING PROTEIN"/>
    <property type="match status" value="1"/>
</dbReference>
<evidence type="ECO:0000256" key="1">
    <source>
        <dbReference type="ARBA" id="ARBA00000085"/>
    </source>
</evidence>
<comment type="catalytic activity">
    <reaction evidence="1">
        <text>ATP + protein L-histidine = ADP + protein N-phospho-L-histidine.</text>
        <dbReference type="EC" id="2.7.13.3"/>
    </reaction>
</comment>
<dbReference type="CDD" id="cd00082">
    <property type="entry name" value="HisKA"/>
    <property type="match status" value="1"/>
</dbReference>
<dbReference type="SUPFAM" id="SSF55781">
    <property type="entry name" value="GAF domain-like"/>
    <property type="match status" value="1"/>
</dbReference>
<evidence type="ECO:0000256" key="3">
    <source>
        <dbReference type="ARBA" id="ARBA00012438"/>
    </source>
</evidence>
<dbReference type="EC" id="2.7.13.3" evidence="3"/>
<feature type="domain" description="GAF" evidence="4">
    <location>
        <begin position="30"/>
        <end position="175"/>
    </location>
</feature>
<evidence type="ECO:0000256" key="2">
    <source>
        <dbReference type="ARBA" id="ARBA00004236"/>
    </source>
</evidence>
<dbReference type="RefSeq" id="WP_307198332.1">
    <property type="nucleotide sequence ID" value="NZ_JAUTAN010000001.1"/>
</dbReference>
<dbReference type="InterPro" id="IPR003661">
    <property type="entry name" value="HisK_dim/P_dom"/>
</dbReference>
<dbReference type="Pfam" id="PF13185">
    <property type="entry name" value="GAF_2"/>
    <property type="match status" value="1"/>
</dbReference>
<sequence>MSGVDSTTSDAITSPQRLADLESSGLLDSPVVEALDALTDVARTALGADATAMVTAITADRQIVVSMADADPAREQPDPVPLSDSLCKHVVMTGEPYVDADVAAGAGDPGKWSRLGVGAYAGFPLRGPQGTVLGAVCVVTPHPRAWTPLDLQVMRSLASAAEFVVAMLAMARHERLARLSGAVPLEPLARVQHGLRTPLTSILGFLELLIEGSVGAVTSEQLTALECCHRNALELREAVDVLATLGV</sequence>
<comment type="subcellular location">
    <subcellularLocation>
        <location evidence="2">Cell membrane</location>
    </subcellularLocation>
</comment>
<dbReference type="AlphaFoldDB" id="A0AAJ1WYQ2"/>
<dbReference type="PANTHER" id="PTHR43102">
    <property type="entry name" value="SLR1143 PROTEIN"/>
    <property type="match status" value="1"/>
</dbReference>
<gene>
    <name evidence="5" type="ORF">QE405_000162</name>
</gene>
<name>A0AAJ1WYQ2_9ACTN</name>
<reference evidence="5" key="1">
    <citation type="submission" date="2023-07" db="EMBL/GenBank/DDBJ databases">
        <title>Functional and genomic diversity of the sorghum phyllosphere microbiome.</title>
        <authorList>
            <person name="Shade A."/>
        </authorList>
    </citation>
    <scope>NUCLEOTIDE SEQUENCE</scope>
    <source>
        <strain evidence="5">SORGH_AS_1067</strain>
    </source>
</reference>
<dbReference type="GO" id="GO:0005886">
    <property type="term" value="C:plasma membrane"/>
    <property type="evidence" value="ECO:0007669"/>
    <property type="project" value="UniProtKB-SubCell"/>
</dbReference>
<evidence type="ECO:0000259" key="4">
    <source>
        <dbReference type="SMART" id="SM00065"/>
    </source>
</evidence>
<dbReference type="EMBL" id="JAUTAN010000001">
    <property type="protein sequence ID" value="MDQ1102878.1"/>
    <property type="molecule type" value="Genomic_DNA"/>
</dbReference>
<dbReference type="SUPFAM" id="SSF47384">
    <property type="entry name" value="Homodimeric domain of signal transducing histidine kinase"/>
    <property type="match status" value="1"/>
</dbReference>
<dbReference type="Pfam" id="PF00512">
    <property type="entry name" value="HisKA"/>
    <property type="match status" value="1"/>
</dbReference>
<dbReference type="Gene3D" id="1.10.287.130">
    <property type="match status" value="1"/>
</dbReference>
<dbReference type="InterPro" id="IPR029016">
    <property type="entry name" value="GAF-like_dom_sf"/>
</dbReference>
<evidence type="ECO:0000313" key="6">
    <source>
        <dbReference type="Proteomes" id="UP001239215"/>
    </source>
</evidence>
<organism evidence="5 6">
    <name type="scientific">Nocardioides zeae</name>
    <dbReference type="NCBI Taxonomy" id="1457234"/>
    <lineage>
        <taxon>Bacteria</taxon>
        <taxon>Bacillati</taxon>
        <taxon>Actinomycetota</taxon>
        <taxon>Actinomycetes</taxon>
        <taxon>Propionibacteriales</taxon>
        <taxon>Nocardioidaceae</taxon>
        <taxon>Nocardioides</taxon>
    </lineage>
</organism>
<dbReference type="InterPro" id="IPR036097">
    <property type="entry name" value="HisK_dim/P_sf"/>
</dbReference>